<feature type="chain" id="PRO_5011743788" description="DUF3515 domain-containing protein" evidence="1">
    <location>
        <begin position="19"/>
        <end position="143"/>
    </location>
</feature>
<evidence type="ECO:0000313" key="3">
    <source>
        <dbReference type="Proteomes" id="UP000199019"/>
    </source>
</evidence>
<dbReference type="EMBL" id="FOHB01000001">
    <property type="protein sequence ID" value="SER68573.1"/>
    <property type="molecule type" value="Genomic_DNA"/>
</dbReference>
<dbReference type="STRING" id="587636.SAMN05216199_0882"/>
<organism evidence="2 3">
    <name type="scientific">Pedococcus cremeus</name>
    <dbReference type="NCBI Taxonomy" id="587636"/>
    <lineage>
        <taxon>Bacteria</taxon>
        <taxon>Bacillati</taxon>
        <taxon>Actinomycetota</taxon>
        <taxon>Actinomycetes</taxon>
        <taxon>Micrococcales</taxon>
        <taxon>Intrasporangiaceae</taxon>
        <taxon>Pedococcus</taxon>
    </lineage>
</organism>
<gene>
    <name evidence="2" type="ORF">SAMN05216199_0882</name>
</gene>
<feature type="signal peptide" evidence="1">
    <location>
        <begin position="1"/>
        <end position="18"/>
    </location>
</feature>
<dbReference type="RefSeq" id="WP_245735601.1">
    <property type="nucleotide sequence ID" value="NZ_FOHB01000001.1"/>
</dbReference>
<evidence type="ECO:0000256" key="1">
    <source>
        <dbReference type="SAM" id="SignalP"/>
    </source>
</evidence>
<protein>
    <recommendedName>
        <fullName evidence="4">DUF3515 domain-containing protein</fullName>
    </recommendedName>
</protein>
<keyword evidence="3" id="KW-1185">Reference proteome</keyword>
<keyword evidence="1" id="KW-0732">Signal</keyword>
<proteinExistence type="predicted"/>
<dbReference type="Pfam" id="PF12028">
    <property type="entry name" value="DUF3515"/>
    <property type="match status" value="1"/>
</dbReference>
<reference evidence="3" key="1">
    <citation type="submission" date="2016-10" db="EMBL/GenBank/DDBJ databases">
        <authorList>
            <person name="Varghese N."/>
            <person name="Submissions S."/>
        </authorList>
    </citation>
    <scope>NUCLEOTIDE SEQUENCE [LARGE SCALE GENOMIC DNA]</scope>
    <source>
        <strain evidence="3">CGMCC 1.6963</strain>
    </source>
</reference>
<accession>A0A1H9R9F8</accession>
<dbReference type="AlphaFoldDB" id="A0A1H9R9F8"/>
<sequence length="143" mass="14293">MALLAGLGVVLLTGCSSAVEVTAPPQAGSPACTAAASHWPTTVSGQDRVETTAGSDAVAAWGDPPVIARCGLSALAPTTEQCLDVNGVDWVVRKASDGAVFTTFGRDPAIEVLVPNAYAPEPLLLPAFGAAAKALPANGHSCK</sequence>
<evidence type="ECO:0008006" key="4">
    <source>
        <dbReference type="Google" id="ProtNLM"/>
    </source>
</evidence>
<dbReference type="Proteomes" id="UP000199019">
    <property type="component" value="Unassembled WGS sequence"/>
</dbReference>
<name>A0A1H9R9F8_9MICO</name>
<dbReference type="InterPro" id="IPR021903">
    <property type="entry name" value="DUF3515"/>
</dbReference>
<evidence type="ECO:0000313" key="2">
    <source>
        <dbReference type="EMBL" id="SER68573.1"/>
    </source>
</evidence>